<feature type="region of interest" description="Disordered" evidence="4">
    <location>
        <begin position="363"/>
        <end position="389"/>
    </location>
</feature>
<dbReference type="Gene3D" id="1.10.10.1590">
    <property type="entry name" value="NADH-quinone oxidoreductase subunit E"/>
    <property type="match status" value="1"/>
</dbReference>
<dbReference type="PANTHER" id="PTHR10371">
    <property type="entry name" value="NADH DEHYDROGENASE UBIQUINONE FLAVOPROTEIN 2, MITOCHONDRIAL"/>
    <property type="match status" value="1"/>
</dbReference>
<dbReference type="GO" id="GO:0005739">
    <property type="term" value="C:mitochondrion"/>
    <property type="evidence" value="ECO:0007669"/>
    <property type="project" value="GOC"/>
</dbReference>
<evidence type="ECO:0000313" key="6">
    <source>
        <dbReference type="Proteomes" id="UP001420932"/>
    </source>
</evidence>
<proteinExistence type="predicted"/>
<dbReference type="GO" id="GO:0006120">
    <property type="term" value="P:mitochondrial electron transport, NADH to ubiquinone"/>
    <property type="evidence" value="ECO:0007669"/>
    <property type="project" value="TreeGrafter"/>
</dbReference>
<dbReference type="EMBL" id="JBBNAF010000009">
    <property type="protein sequence ID" value="KAK9115209.1"/>
    <property type="molecule type" value="Genomic_DNA"/>
</dbReference>
<dbReference type="GO" id="GO:0046872">
    <property type="term" value="F:metal ion binding"/>
    <property type="evidence" value="ECO:0007669"/>
    <property type="project" value="UniProtKB-KW"/>
</dbReference>
<protein>
    <submittedName>
        <fullName evidence="5">Uncharacterized protein</fullName>
    </submittedName>
</protein>
<sequence>MESQLQDFGSPLYEQRRRHAKPFACRRPAMQAGVGISCCASWGCKARAQAASPPLLLVVPPLLCLRVCHVQLIILPQSRATSWSAASAGHPRRRLPGVAAVRQHCILLLPASLPGVAPPLHRRLRSSPPLLVHCCTAPSLHPRHPQPPWSRYSLSSSPPSLILLFLGSSLSIYRLCSSRVSLRALIQSPIRSLFGGIVLSFIPRLAVLDWCNDLKYENLILNILGITLIIVLCMILDLIQELSERSDGCGYVFIGANSERISVLQVAKVVQVAPIRVYEVATFYSMVNRTKVGKYHLLVCGTTPCMIRGSREIEEALLKHLGVKRNEVTKDGLFSVGEMECMARAGIEEVHFLSFNPTDKKTALTSSQPGGNSAHEHGEQQESLCLHLY</sequence>
<dbReference type="InterPro" id="IPR036249">
    <property type="entry name" value="Thioredoxin-like_sf"/>
</dbReference>
<dbReference type="InterPro" id="IPR041921">
    <property type="entry name" value="NuoE_N"/>
</dbReference>
<evidence type="ECO:0000256" key="4">
    <source>
        <dbReference type="SAM" id="MobiDB-lite"/>
    </source>
</evidence>
<evidence type="ECO:0000313" key="5">
    <source>
        <dbReference type="EMBL" id="KAK9115209.1"/>
    </source>
</evidence>
<name>A0AAP0NR69_9MAGN</name>
<dbReference type="Proteomes" id="UP001420932">
    <property type="component" value="Unassembled WGS sequence"/>
</dbReference>
<evidence type="ECO:0000256" key="1">
    <source>
        <dbReference type="ARBA" id="ARBA00022723"/>
    </source>
</evidence>
<dbReference type="SUPFAM" id="SSF52833">
    <property type="entry name" value="Thioredoxin-like"/>
    <property type="match status" value="1"/>
</dbReference>
<keyword evidence="1" id="KW-0479">Metal-binding</keyword>
<evidence type="ECO:0000256" key="2">
    <source>
        <dbReference type="ARBA" id="ARBA00023004"/>
    </source>
</evidence>
<evidence type="ECO:0000256" key="3">
    <source>
        <dbReference type="ARBA" id="ARBA00023014"/>
    </source>
</evidence>
<dbReference type="Pfam" id="PF01257">
    <property type="entry name" value="2Fe-2S_thioredx"/>
    <property type="match status" value="1"/>
</dbReference>
<dbReference type="GO" id="GO:0051536">
    <property type="term" value="F:iron-sulfur cluster binding"/>
    <property type="evidence" value="ECO:0007669"/>
    <property type="project" value="UniProtKB-KW"/>
</dbReference>
<dbReference type="PANTHER" id="PTHR10371:SF3">
    <property type="entry name" value="NADH DEHYDROGENASE [UBIQUINONE] FLAVOPROTEIN 2, MITOCHONDRIAL"/>
    <property type="match status" value="1"/>
</dbReference>
<dbReference type="AlphaFoldDB" id="A0AAP0NR69"/>
<accession>A0AAP0NR69</accession>
<gene>
    <name evidence="5" type="ORF">Syun_022006</name>
</gene>
<dbReference type="CDD" id="cd03064">
    <property type="entry name" value="TRX_Fd_NuoE"/>
    <property type="match status" value="1"/>
</dbReference>
<keyword evidence="6" id="KW-1185">Reference proteome</keyword>
<keyword evidence="3" id="KW-0411">Iron-sulfur</keyword>
<reference evidence="5 6" key="1">
    <citation type="submission" date="2024-01" db="EMBL/GenBank/DDBJ databases">
        <title>Genome assemblies of Stephania.</title>
        <authorList>
            <person name="Yang L."/>
        </authorList>
    </citation>
    <scope>NUCLEOTIDE SEQUENCE [LARGE SCALE GENOMIC DNA]</scope>
    <source>
        <strain evidence="5">YNDBR</strain>
        <tissue evidence="5">Leaf</tissue>
    </source>
</reference>
<dbReference type="InterPro" id="IPR042128">
    <property type="entry name" value="NuoE_dom"/>
</dbReference>
<dbReference type="GO" id="GO:0003954">
    <property type="term" value="F:NADH dehydrogenase activity"/>
    <property type="evidence" value="ECO:0007669"/>
    <property type="project" value="TreeGrafter"/>
</dbReference>
<comment type="caution">
    <text evidence="5">The sequence shown here is derived from an EMBL/GenBank/DDBJ whole genome shotgun (WGS) entry which is preliminary data.</text>
</comment>
<organism evidence="5 6">
    <name type="scientific">Stephania yunnanensis</name>
    <dbReference type="NCBI Taxonomy" id="152371"/>
    <lineage>
        <taxon>Eukaryota</taxon>
        <taxon>Viridiplantae</taxon>
        <taxon>Streptophyta</taxon>
        <taxon>Embryophyta</taxon>
        <taxon>Tracheophyta</taxon>
        <taxon>Spermatophyta</taxon>
        <taxon>Magnoliopsida</taxon>
        <taxon>Ranunculales</taxon>
        <taxon>Menispermaceae</taxon>
        <taxon>Menispermoideae</taxon>
        <taxon>Cissampelideae</taxon>
        <taxon>Stephania</taxon>
    </lineage>
</organism>
<dbReference type="Gene3D" id="3.40.30.10">
    <property type="entry name" value="Glutaredoxin"/>
    <property type="match status" value="1"/>
</dbReference>
<keyword evidence="2" id="KW-0408">Iron</keyword>